<dbReference type="STRING" id="1236973.JCM9157_4882"/>
<feature type="transmembrane region" description="Helical" evidence="1">
    <location>
        <begin position="34"/>
        <end position="53"/>
    </location>
</feature>
<dbReference type="RefSeq" id="WP_052013317.1">
    <property type="nucleotide sequence ID" value="NZ_BAUV01000086.1"/>
</dbReference>
<name>W4QZS1_HALA3</name>
<keyword evidence="4" id="KW-1185">Reference proteome</keyword>
<accession>W4QZS1</accession>
<dbReference type="PANTHER" id="PTHR37806:SF1">
    <property type="entry name" value="PEPTIDASE C39-LIKE DOMAIN-CONTAINING PROTEIN"/>
    <property type="match status" value="1"/>
</dbReference>
<evidence type="ECO:0000313" key="4">
    <source>
        <dbReference type="Proteomes" id="UP000018896"/>
    </source>
</evidence>
<sequence>MEVLFFILSYIVFLVLAVTALSRLIKKGILKQGLFVFSFLILAMFTFLLYLNIQEEWVDLDFTSKINSFKEVYSNSQHPSQIVSNDSNLPFIVHENDITRGFESYKEAVIYAQEIQSNVYFLNDSHIVWRYDFQLPLSILLDAPLISQLPELPRGCEVTSLAMFLNYAGVNVNKMVLADEVKKDSTPYQKKGDQVFFGNPYDGFVGDMYNINNPGYGVYHGPIKELAEFYLPNRVIDITGTDFQHILYHVSNGNPVWIISNVTFSKLPENLFETWDTPSGSVKITYKEHSVLVTGFDDDYVYFNDPLANVKNRKIPQRDFVEAWEQMGKQAITFVN</sequence>
<dbReference type="EMBL" id="BAUV01000086">
    <property type="protein sequence ID" value="GAE37571.1"/>
    <property type="molecule type" value="Genomic_DNA"/>
</dbReference>
<keyword evidence="1" id="KW-0812">Transmembrane</keyword>
<protein>
    <recommendedName>
        <fullName evidence="2">Peptidase C39-like domain-containing protein</fullName>
    </recommendedName>
</protein>
<dbReference type="InterPro" id="IPR039563">
    <property type="entry name" value="Peptidase_C39_single_dom"/>
</dbReference>
<evidence type="ECO:0000313" key="3">
    <source>
        <dbReference type="EMBL" id="GAE37571.1"/>
    </source>
</evidence>
<dbReference type="Pfam" id="PF13529">
    <property type="entry name" value="Peptidase_C39_2"/>
    <property type="match status" value="1"/>
</dbReference>
<comment type="caution">
    <text evidence="3">The sequence shown here is derived from an EMBL/GenBank/DDBJ whole genome shotgun (WGS) entry which is preliminary data.</text>
</comment>
<dbReference type="Gene3D" id="3.90.70.10">
    <property type="entry name" value="Cysteine proteinases"/>
    <property type="match status" value="1"/>
</dbReference>
<keyword evidence="1" id="KW-0472">Membrane</keyword>
<dbReference type="eggNOG" id="COG4990">
    <property type="taxonomic scope" value="Bacteria"/>
</dbReference>
<evidence type="ECO:0000259" key="2">
    <source>
        <dbReference type="Pfam" id="PF13529"/>
    </source>
</evidence>
<proteinExistence type="predicted"/>
<dbReference type="AlphaFoldDB" id="W4QZS1"/>
<keyword evidence="1" id="KW-1133">Transmembrane helix</keyword>
<organism evidence="3 4">
    <name type="scientific">Halalkalibacter akibai (strain ATCC 43226 / DSM 21942 / CIP 109018 / JCM 9157 / 1139)</name>
    <name type="common">Bacillus akibai</name>
    <dbReference type="NCBI Taxonomy" id="1236973"/>
    <lineage>
        <taxon>Bacteria</taxon>
        <taxon>Bacillati</taxon>
        <taxon>Bacillota</taxon>
        <taxon>Bacilli</taxon>
        <taxon>Bacillales</taxon>
        <taxon>Bacillaceae</taxon>
        <taxon>Halalkalibacter</taxon>
    </lineage>
</organism>
<feature type="transmembrane region" description="Helical" evidence="1">
    <location>
        <begin position="6"/>
        <end position="25"/>
    </location>
</feature>
<dbReference type="PANTHER" id="PTHR37806">
    <property type="entry name" value="LMO0724 PROTEIN"/>
    <property type="match status" value="1"/>
</dbReference>
<dbReference type="CDD" id="cd02549">
    <property type="entry name" value="Peptidase_C39A"/>
    <property type="match status" value="1"/>
</dbReference>
<dbReference type="OrthoDB" id="1164310at2"/>
<dbReference type="Proteomes" id="UP000018896">
    <property type="component" value="Unassembled WGS sequence"/>
</dbReference>
<reference evidence="3 4" key="1">
    <citation type="journal article" date="2014" name="Genome Announc.">
        <title>Draft Genome Sequences of Three Alkaliphilic Bacillus Strains, Bacillus wakoensis JCM 9140T, Bacillus akibai JCM 9157T, and Bacillus hemicellulosilyticus JCM 9152T.</title>
        <authorList>
            <person name="Yuki M."/>
            <person name="Oshima K."/>
            <person name="Suda W."/>
            <person name="Oshida Y."/>
            <person name="Kitamura K."/>
            <person name="Iida T."/>
            <person name="Hattori M."/>
            <person name="Ohkuma M."/>
        </authorList>
    </citation>
    <scope>NUCLEOTIDE SEQUENCE [LARGE SCALE GENOMIC DNA]</scope>
    <source>
        <strain evidence="3 4">JCM 9157</strain>
    </source>
</reference>
<evidence type="ECO:0000256" key="1">
    <source>
        <dbReference type="SAM" id="Phobius"/>
    </source>
</evidence>
<gene>
    <name evidence="3" type="ORF">JCM9157_4882</name>
</gene>
<feature type="domain" description="Peptidase C39-like" evidence="2">
    <location>
        <begin position="141"/>
        <end position="306"/>
    </location>
</feature>
<dbReference type="InterPro" id="IPR039564">
    <property type="entry name" value="Peptidase_C39-like"/>
</dbReference>